<comment type="subcellular location">
    <subcellularLocation>
        <location evidence="1">Membrane</location>
        <topology evidence="1">Multi-pass membrane protein</topology>
    </subcellularLocation>
</comment>
<evidence type="ECO:0000256" key="7">
    <source>
        <dbReference type="ARBA" id="ARBA00023136"/>
    </source>
</evidence>
<dbReference type="GO" id="GO:0051117">
    <property type="term" value="F:ATPase binding"/>
    <property type="evidence" value="ECO:0007669"/>
    <property type="project" value="TreeGrafter"/>
</dbReference>
<keyword evidence="6" id="KW-0406">Ion transport</keyword>
<dbReference type="AlphaFoldDB" id="D5CN84"/>
<dbReference type="PANTHER" id="PTHR11629:SF63">
    <property type="entry name" value="V-TYPE PROTON ATPASE SUBUNIT A"/>
    <property type="match status" value="1"/>
</dbReference>
<keyword evidence="4 8" id="KW-0812">Transmembrane</keyword>
<dbReference type="STRING" id="580332.Slit_2556"/>
<dbReference type="GO" id="GO:0046961">
    <property type="term" value="F:proton-transporting ATPase activity, rotational mechanism"/>
    <property type="evidence" value="ECO:0007669"/>
    <property type="project" value="InterPro"/>
</dbReference>
<evidence type="ECO:0000313" key="9">
    <source>
        <dbReference type="EMBL" id="ADE12781.1"/>
    </source>
</evidence>
<dbReference type="eggNOG" id="COG1269">
    <property type="taxonomic scope" value="Bacteria"/>
</dbReference>
<evidence type="ECO:0000256" key="6">
    <source>
        <dbReference type="ARBA" id="ARBA00023065"/>
    </source>
</evidence>
<comment type="similarity">
    <text evidence="2">Belongs to the V-ATPase 116 kDa subunit family.</text>
</comment>
<feature type="transmembrane region" description="Helical" evidence="8">
    <location>
        <begin position="436"/>
        <end position="458"/>
    </location>
</feature>
<dbReference type="PANTHER" id="PTHR11629">
    <property type="entry name" value="VACUOLAR PROTON ATPASES"/>
    <property type="match status" value="1"/>
</dbReference>
<keyword evidence="10" id="KW-1185">Reference proteome</keyword>
<feature type="transmembrane region" description="Helical" evidence="8">
    <location>
        <begin position="552"/>
        <end position="572"/>
    </location>
</feature>
<keyword evidence="3" id="KW-0813">Transport</keyword>
<feature type="transmembrane region" description="Helical" evidence="8">
    <location>
        <begin position="579"/>
        <end position="604"/>
    </location>
</feature>
<dbReference type="OrthoDB" id="9803814at2"/>
<dbReference type="InterPro" id="IPR002490">
    <property type="entry name" value="V-ATPase_116kDa_su"/>
</dbReference>
<dbReference type="GO" id="GO:0016471">
    <property type="term" value="C:vacuolar proton-transporting V-type ATPase complex"/>
    <property type="evidence" value="ECO:0007669"/>
    <property type="project" value="TreeGrafter"/>
</dbReference>
<dbReference type="KEGG" id="slt:Slit_2556"/>
<reference evidence="9 10" key="1">
    <citation type="submission" date="2010-03" db="EMBL/GenBank/DDBJ databases">
        <title>Complete sequence of Sideroxydans lithotrophicus ES-1.</title>
        <authorList>
            <consortium name="US DOE Joint Genome Institute"/>
            <person name="Lucas S."/>
            <person name="Copeland A."/>
            <person name="Lapidus A."/>
            <person name="Cheng J.-F."/>
            <person name="Bruce D."/>
            <person name="Goodwin L."/>
            <person name="Pitluck S."/>
            <person name="Munk A.C."/>
            <person name="Detter J.C."/>
            <person name="Han C."/>
            <person name="Tapia R."/>
            <person name="Larimer F."/>
            <person name="Land M."/>
            <person name="Hauser L."/>
            <person name="Kyrpides N."/>
            <person name="Ivanova N."/>
            <person name="Emerson D."/>
            <person name="Woyke T."/>
        </authorList>
    </citation>
    <scope>NUCLEOTIDE SEQUENCE [LARGE SCALE GENOMIC DNA]</scope>
    <source>
        <strain evidence="9 10">ES-1</strain>
    </source>
</reference>
<evidence type="ECO:0000256" key="5">
    <source>
        <dbReference type="ARBA" id="ARBA00022989"/>
    </source>
</evidence>
<organism evidence="9 10">
    <name type="scientific">Sideroxydans lithotrophicus (strain ES-1)</name>
    <dbReference type="NCBI Taxonomy" id="580332"/>
    <lineage>
        <taxon>Bacteria</taxon>
        <taxon>Pseudomonadati</taxon>
        <taxon>Pseudomonadota</taxon>
        <taxon>Betaproteobacteria</taxon>
        <taxon>Nitrosomonadales</taxon>
        <taxon>Gallionellaceae</taxon>
        <taxon>Sideroxydans</taxon>
    </lineage>
</organism>
<keyword evidence="7 8" id="KW-0472">Membrane</keyword>
<feature type="transmembrane region" description="Helical" evidence="8">
    <location>
        <begin position="498"/>
        <end position="518"/>
    </location>
</feature>
<gene>
    <name evidence="9" type="ordered locus">Slit_2556</name>
</gene>
<dbReference type="Proteomes" id="UP000001625">
    <property type="component" value="Chromosome"/>
</dbReference>
<evidence type="ECO:0000256" key="3">
    <source>
        <dbReference type="ARBA" id="ARBA00022448"/>
    </source>
</evidence>
<dbReference type="Pfam" id="PF01496">
    <property type="entry name" value="V_ATPase_I"/>
    <property type="match status" value="2"/>
</dbReference>
<feature type="transmembrane region" description="Helical" evidence="8">
    <location>
        <begin position="470"/>
        <end position="492"/>
    </location>
</feature>
<dbReference type="GO" id="GO:0033179">
    <property type="term" value="C:proton-transporting V-type ATPase, V0 domain"/>
    <property type="evidence" value="ECO:0007669"/>
    <property type="project" value="InterPro"/>
</dbReference>
<evidence type="ECO:0000256" key="1">
    <source>
        <dbReference type="ARBA" id="ARBA00004141"/>
    </source>
</evidence>
<evidence type="ECO:0000256" key="4">
    <source>
        <dbReference type="ARBA" id="ARBA00022692"/>
    </source>
</evidence>
<evidence type="ECO:0000313" key="10">
    <source>
        <dbReference type="Proteomes" id="UP000001625"/>
    </source>
</evidence>
<evidence type="ECO:0000256" key="8">
    <source>
        <dbReference type="SAM" id="Phobius"/>
    </source>
</evidence>
<evidence type="ECO:0000256" key="2">
    <source>
        <dbReference type="ARBA" id="ARBA00009904"/>
    </source>
</evidence>
<dbReference type="EMBL" id="CP001965">
    <property type="protein sequence ID" value="ADE12781.1"/>
    <property type="molecule type" value="Genomic_DNA"/>
</dbReference>
<proteinExistence type="inferred from homology"/>
<name>D5CN84_SIDLE</name>
<dbReference type="RefSeq" id="WP_013030679.1">
    <property type="nucleotide sequence ID" value="NC_013959.1"/>
</dbReference>
<dbReference type="HOGENOM" id="CLU_025558_0_1_4"/>
<feature type="transmembrane region" description="Helical" evidence="8">
    <location>
        <begin position="358"/>
        <end position="388"/>
    </location>
</feature>
<keyword evidence="5 8" id="KW-1133">Transmembrane helix</keyword>
<sequence length="638" mass="71614">MFRPLPMLRIDLSLIKDDAPKAALLLANFGNFAPEFTEIIPENLPELPGEEFRRAYIEDKSRLDKILSHFEIVPPDTISAPMQPVTLDQLRELGTWLKQIWEQCSDDEERMRQLREDRRHSAQLLHALDQFMDVNIDLTRLQKKSELLDVRVGTLPFANIQRFEEALKLAGYVSIRFFTSTELIHMIIAGAMGQAADVERVLQAAGWRSTDIPVEFHGHPAEVRGELTARMARLEEQYAQQEIDRRTRAAQADFHAQLISAAHTLARAAPYAELATLMRGRGELVSVSGWIPDMKLPRLQELLEQNLPGHFMLHSRPPRDDERLQVPSLLRHHRWLRPFTSLVLNYGVPRYGEIDPTILFAVSFVLMFGMMFGDLGHGIVIALAGMLLRKRLGHYFSLVLAVGFTSAVFGLLYGSVFGYEHLITALWMPPLSDPMLMLGIALGWGVTFILLSTLLTIYNRIVDGRLREALLDSHGVAGLLLYLGLLTGAWRISASGHAGIISPLLVCLSLAAIFFHAWQHNGGVRFVERLLIVVVEGFEAVMAYISNTLSFLRLAAFSLNHVALAIAIFTVGEMMHTAGYWLTVVFGNIFILVLEGAIVAIQALRLEYYEGFSRFFGGDGRPFRPLMLGSGNQLALQD</sequence>
<accession>D5CN84</accession>
<dbReference type="GO" id="GO:0007035">
    <property type="term" value="P:vacuolar acidification"/>
    <property type="evidence" value="ECO:0007669"/>
    <property type="project" value="TreeGrafter"/>
</dbReference>
<protein>
    <submittedName>
        <fullName evidence="9">V-type ATPase 116 kDa subunit</fullName>
    </submittedName>
</protein>
<feature type="transmembrane region" description="Helical" evidence="8">
    <location>
        <begin position="395"/>
        <end position="416"/>
    </location>
</feature>